<comment type="caution">
    <text evidence="1">The sequence shown here is derived from an EMBL/GenBank/DDBJ whole genome shotgun (WGS) entry which is preliminary data.</text>
</comment>
<proteinExistence type="predicted"/>
<name>A0A1F5G7Q2_9BACT</name>
<sequence>MSVRSEIEAYRKLIIPLANTWRTRHKVENSPVQELPQGLFTEAQTARFQSVDKILVGEFERILREMGLGKYTVKRNFRPALKDSALCKVIYSLKFMASDDESNEGNLNRQIELLYDTGESDKQDELRAHDISIVVPSGKSHKFQTNLQEVLGMIKGPGPKDYSETTISLVGESITEENIFELLKICFADPDDTFDEANNL</sequence>
<accession>A0A1F5G7Q2</accession>
<dbReference type="AlphaFoldDB" id="A0A1F5G7Q2"/>
<protein>
    <submittedName>
        <fullName evidence="1">Uncharacterized protein</fullName>
    </submittedName>
</protein>
<dbReference type="Proteomes" id="UP000177369">
    <property type="component" value="Unassembled WGS sequence"/>
</dbReference>
<dbReference type="STRING" id="1797714.A3D04_02700"/>
<evidence type="ECO:0000313" key="2">
    <source>
        <dbReference type="Proteomes" id="UP000177369"/>
    </source>
</evidence>
<gene>
    <name evidence="1" type="ORF">A3D04_02700</name>
</gene>
<evidence type="ECO:0000313" key="1">
    <source>
        <dbReference type="EMBL" id="OGD87854.1"/>
    </source>
</evidence>
<reference evidence="1 2" key="1">
    <citation type="journal article" date="2016" name="Nat. Commun.">
        <title>Thousands of microbial genomes shed light on interconnected biogeochemical processes in an aquifer system.</title>
        <authorList>
            <person name="Anantharaman K."/>
            <person name="Brown C.T."/>
            <person name="Hug L.A."/>
            <person name="Sharon I."/>
            <person name="Castelle C.J."/>
            <person name="Probst A.J."/>
            <person name="Thomas B.C."/>
            <person name="Singh A."/>
            <person name="Wilkins M.J."/>
            <person name="Karaoz U."/>
            <person name="Brodie E.L."/>
            <person name="Williams K.H."/>
            <person name="Hubbard S.S."/>
            <person name="Banfield J.F."/>
        </authorList>
    </citation>
    <scope>NUCLEOTIDE SEQUENCE [LARGE SCALE GENOMIC DNA]</scope>
</reference>
<dbReference type="EMBL" id="MFBD01000043">
    <property type="protein sequence ID" value="OGD87854.1"/>
    <property type="molecule type" value="Genomic_DNA"/>
</dbReference>
<organism evidence="1 2">
    <name type="scientific">Candidatus Curtissbacteria bacterium RIFCSPHIGHO2_02_FULL_40_16b</name>
    <dbReference type="NCBI Taxonomy" id="1797714"/>
    <lineage>
        <taxon>Bacteria</taxon>
        <taxon>Candidatus Curtissiibacteriota</taxon>
    </lineage>
</organism>